<organism evidence="1 2">
    <name type="scientific">Chryseobacterium lathyri</name>
    <dbReference type="NCBI Taxonomy" id="395933"/>
    <lineage>
        <taxon>Bacteria</taxon>
        <taxon>Pseudomonadati</taxon>
        <taxon>Bacteroidota</taxon>
        <taxon>Flavobacteriia</taxon>
        <taxon>Flavobacteriales</taxon>
        <taxon>Weeksellaceae</taxon>
        <taxon>Chryseobacterium group</taxon>
        <taxon>Chryseobacterium</taxon>
    </lineage>
</organism>
<reference evidence="1 2" key="1">
    <citation type="submission" date="2023-07" db="EMBL/GenBank/DDBJ databases">
        <title>Sorghum-associated microbial communities from plants grown in Nebraska, USA.</title>
        <authorList>
            <person name="Schachtman D."/>
        </authorList>
    </citation>
    <scope>NUCLEOTIDE SEQUENCE [LARGE SCALE GENOMIC DNA]</scope>
    <source>
        <strain evidence="1 2">CC351</strain>
    </source>
</reference>
<comment type="caution">
    <text evidence="1">The sequence shown here is derived from an EMBL/GenBank/DDBJ whole genome shotgun (WGS) entry which is preliminary data.</text>
</comment>
<evidence type="ECO:0008006" key="3">
    <source>
        <dbReference type="Google" id="ProtNLM"/>
    </source>
</evidence>
<proteinExistence type="predicted"/>
<protein>
    <recommendedName>
        <fullName evidence="3">Restriction endonuclease</fullName>
    </recommendedName>
</protein>
<gene>
    <name evidence="1" type="ORF">J2T04_001043</name>
</gene>
<evidence type="ECO:0000313" key="2">
    <source>
        <dbReference type="Proteomes" id="UP001235513"/>
    </source>
</evidence>
<sequence length="177" mass="20771">MNSSNNPLFNGTRVYKSITENEVIDLLLNWNNDREKTDLRSFLSGIYYPDPKAYFDYRGFYVTKTILRNEFKLEGVRKPGDIDVLIIPFSKDKIHFEKTSVYEIKIVRPTRKNPGRNANSLGVTQALGLVEDGFPLVGLIHVSITHRTFTRRRKTRYQVFNFKSQHWIKNGRRKNSR</sequence>
<dbReference type="EMBL" id="JAUSRL010000002">
    <property type="protein sequence ID" value="MDP9959164.1"/>
    <property type="molecule type" value="Genomic_DNA"/>
</dbReference>
<keyword evidence="2" id="KW-1185">Reference proteome</keyword>
<dbReference type="RefSeq" id="WP_306841776.1">
    <property type="nucleotide sequence ID" value="NZ_JAUSRL010000002.1"/>
</dbReference>
<name>A0ABT9SIA8_9FLAO</name>
<accession>A0ABT9SIA8</accession>
<dbReference type="Proteomes" id="UP001235513">
    <property type="component" value="Unassembled WGS sequence"/>
</dbReference>
<evidence type="ECO:0000313" key="1">
    <source>
        <dbReference type="EMBL" id="MDP9959164.1"/>
    </source>
</evidence>